<proteinExistence type="predicted"/>
<dbReference type="KEGG" id="pfo:Pfl01_3204"/>
<dbReference type="CDD" id="cd02234">
    <property type="entry name" value="cupin_BLR7677-like"/>
    <property type="match status" value="1"/>
</dbReference>
<dbReference type="InterPro" id="IPR014710">
    <property type="entry name" value="RmlC-like_jellyroll"/>
</dbReference>
<dbReference type="Pfam" id="PF07883">
    <property type="entry name" value="Cupin_2"/>
    <property type="match status" value="1"/>
</dbReference>
<dbReference type="HOGENOM" id="CLU_120069_1_2_6"/>
<sequence>MTDSPTYQVITMKVLHLLAAPLAALALTISASALAHGTDSPSEKISVLQDQMLKNVPGKKAMMIEVDYKPGQSSIAHKHDGTAMAYVLEGEIVSQVKGEQPITYKKGQYWYEPAGSEHLISKNASKSKPARLLVFMVLSPDEQVLIPLKN</sequence>
<feature type="domain" description="Cupin type-2" evidence="2">
    <location>
        <begin position="66"/>
        <end position="135"/>
    </location>
</feature>
<gene>
    <name evidence="3" type="ordered locus">Pfl01_3204</name>
</gene>
<reference evidence="3 4" key="1">
    <citation type="journal article" date="2009" name="Genome Biol.">
        <title>Genomic and genetic analyses of diversity and plant interactions of Pseudomonas fluorescens.</title>
        <authorList>
            <person name="Silby M.W."/>
            <person name="Cerdeno-Tarraga A.M."/>
            <person name="Vernikos G.S."/>
            <person name="Giddens S.R."/>
            <person name="Jackson R.W."/>
            <person name="Preston G.M."/>
            <person name="Zhang X.X."/>
            <person name="Moon C.D."/>
            <person name="Gehrig S.M."/>
            <person name="Godfrey S.A."/>
            <person name="Knight C.G."/>
            <person name="Malone J.G."/>
            <person name="Robinson Z."/>
            <person name="Spiers A.J."/>
            <person name="Harris S."/>
            <person name="Challis G.L."/>
            <person name="Yaxley A.M."/>
            <person name="Harris D."/>
            <person name="Seeger K."/>
            <person name="Murphy L."/>
            <person name="Rutter S."/>
            <person name="Squares R."/>
            <person name="Quail M.A."/>
            <person name="Saunders E."/>
            <person name="Mavromatis K."/>
            <person name="Brettin T.S."/>
            <person name="Bentley S.D."/>
            <person name="Hothersall J."/>
            <person name="Stephens E."/>
            <person name="Thomas C.M."/>
            <person name="Parkhill J."/>
            <person name="Levy S.B."/>
            <person name="Rainey P.B."/>
            <person name="Thomson N.R."/>
        </authorList>
    </citation>
    <scope>NUCLEOTIDE SEQUENCE [LARGE SCALE GENOMIC DNA]</scope>
    <source>
        <strain evidence="3 4">Pf0-1</strain>
    </source>
</reference>
<evidence type="ECO:0000313" key="3">
    <source>
        <dbReference type="EMBL" id="ABA74942.1"/>
    </source>
</evidence>
<dbReference type="EMBL" id="CP000094">
    <property type="protein sequence ID" value="ABA74942.1"/>
    <property type="molecule type" value="Genomic_DNA"/>
</dbReference>
<accession>Q3KBB2</accession>
<dbReference type="Proteomes" id="UP000002704">
    <property type="component" value="Chromosome"/>
</dbReference>
<dbReference type="eggNOG" id="COG1917">
    <property type="taxonomic scope" value="Bacteria"/>
</dbReference>
<dbReference type="SUPFAM" id="SSF51182">
    <property type="entry name" value="RmlC-like cupins"/>
    <property type="match status" value="1"/>
</dbReference>
<dbReference type="InterPro" id="IPR013096">
    <property type="entry name" value="Cupin_2"/>
</dbReference>
<evidence type="ECO:0000256" key="1">
    <source>
        <dbReference type="SAM" id="SignalP"/>
    </source>
</evidence>
<name>Q3KBB2_PSEPF</name>
<protein>
    <submittedName>
        <fullName evidence="3">Putative exported protein</fullName>
    </submittedName>
</protein>
<evidence type="ECO:0000259" key="2">
    <source>
        <dbReference type="Pfam" id="PF07883"/>
    </source>
</evidence>
<dbReference type="AlphaFoldDB" id="Q3KBB2"/>
<keyword evidence="1" id="KW-0732">Signal</keyword>
<organism evidence="3 4">
    <name type="scientific">Pseudomonas fluorescens (strain Pf0-1)</name>
    <dbReference type="NCBI Taxonomy" id="205922"/>
    <lineage>
        <taxon>Bacteria</taxon>
        <taxon>Pseudomonadati</taxon>
        <taxon>Pseudomonadota</taxon>
        <taxon>Gammaproteobacteria</taxon>
        <taxon>Pseudomonadales</taxon>
        <taxon>Pseudomonadaceae</taxon>
        <taxon>Pseudomonas</taxon>
    </lineage>
</organism>
<feature type="chain" id="PRO_5004227060" evidence="1">
    <location>
        <begin position="36"/>
        <end position="150"/>
    </location>
</feature>
<dbReference type="InterPro" id="IPR011051">
    <property type="entry name" value="RmlC_Cupin_sf"/>
</dbReference>
<evidence type="ECO:0000313" key="4">
    <source>
        <dbReference type="Proteomes" id="UP000002704"/>
    </source>
</evidence>
<dbReference type="PANTHER" id="PTHR38599">
    <property type="entry name" value="CUPIN DOMAIN PROTEIN (AFU_ORTHOLOGUE AFUA_3G13620)"/>
    <property type="match status" value="1"/>
</dbReference>
<dbReference type="PANTHER" id="PTHR38599:SF1">
    <property type="entry name" value="CUPIN DOMAIN PROTEIN (AFU_ORTHOLOGUE AFUA_3G13620)"/>
    <property type="match status" value="1"/>
</dbReference>
<dbReference type="Gene3D" id="2.60.120.10">
    <property type="entry name" value="Jelly Rolls"/>
    <property type="match status" value="1"/>
</dbReference>
<feature type="signal peptide" evidence="1">
    <location>
        <begin position="1"/>
        <end position="35"/>
    </location>
</feature>